<sequence length="343" mass="38670">MASTQQQFFGRVLVEVRDERARLGDSESSGSQKRIRVHSDSTDTDTEGVMSTSHSDTGDSDSERSMDADVPPGEDTSKRALVKPPYSYIALITMSILQSPDKKLTLSGICNFISRNFPYYKAKFPAWQNSIRHNLSLNDCFIKVPRAPGNPGKGNYWTLDPASEDMFDNGSFLRRRKRFKRHRTEFLNDGVMVYPTVHYYQHYGPPVPQTFVQQNPLPFMAPPKRLMVPSQPYVPPCPEMLMSRAPVCSQVIPTIGLLGTPTKPKCSFSIDSIIGKSKEPEVSPPPPPHYAHPWDYRNLMPANTMVPTLLNTYSSGPLVNPYVMPHYQTFPSPLYPRTYMGAF</sequence>
<dbReference type="PROSITE" id="PS50039">
    <property type="entry name" value="FORK_HEAD_3"/>
    <property type="match status" value="1"/>
</dbReference>
<dbReference type="EMBL" id="OW240916">
    <property type="protein sequence ID" value="CAH2294073.1"/>
    <property type="molecule type" value="Genomic_DNA"/>
</dbReference>
<evidence type="ECO:0000256" key="1">
    <source>
        <dbReference type="ARBA" id="ARBA00004123"/>
    </source>
</evidence>
<dbReference type="AlphaFoldDB" id="A0AAD1S9J0"/>
<keyword evidence="5 6" id="KW-0539">Nucleus</keyword>
<name>A0AAD1S9J0_PELCU</name>
<evidence type="ECO:0000256" key="5">
    <source>
        <dbReference type="ARBA" id="ARBA00023242"/>
    </source>
</evidence>
<dbReference type="Gene3D" id="1.10.10.10">
    <property type="entry name" value="Winged helix-like DNA-binding domain superfamily/Winged helix DNA-binding domain"/>
    <property type="match status" value="1"/>
</dbReference>
<reference evidence="9" key="1">
    <citation type="submission" date="2022-03" db="EMBL/GenBank/DDBJ databases">
        <authorList>
            <person name="Alioto T."/>
            <person name="Alioto T."/>
            <person name="Gomez Garrido J."/>
        </authorList>
    </citation>
    <scope>NUCLEOTIDE SEQUENCE</scope>
</reference>
<evidence type="ECO:0000256" key="7">
    <source>
        <dbReference type="SAM" id="MobiDB-lite"/>
    </source>
</evidence>
<evidence type="ECO:0000259" key="8">
    <source>
        <dbReference type="PROSITE" id="PS50039"/>
    </source>
</evidence>
<dbReference type="InterPro" id="IPR030456">
    <property type="entry name" value="TF_fork_head_CS_2"/>
</dbReference>
<dbReference type="GO" id="GO:0030154">
    <property type="term" value="P:cell differentiation"/>
    <property type="evidence" value="ECO:0007669"/>
    <property type="project" value="TreeGrafter"/>
</dbReference>
<evidence type="ECO:0000256" key="3">
    <source>
        <dbReference type="ARBA" id="ARBA00023125"/>
    </source>
</evidence>
<keyword evidence="4" id="KW-0804">Transcription</keyword>
<protein>
    <submittedName>
        <fullName evidence="9">Forkhead box D5-A-like</fullName>
    </submittedName>
</protein>
<dbReference type="FunFam" id="1.10.10.10:FF:000016">
    <property type="entry name" value="Forkhead box protein I1"/>
    <property type="match status" value="1"/>
</dbReference>
<dbReference type="InterPro" id="IPR001766">
    <property type="entry name" value="Fork_head_dom"/>
</dbReference>
<dbReference type="GO" id="GO:0000981">
    <property type="term" value="F:DNA-binding transcription factor activity, RNA polymerase II-specific"/>
    <property type="evidence" value="ECO:0007669"/>
    <property type="project" value="TreeGrafter"/>
</dbReference>
<dbReference type="Proteomes" id="UP001295444">
    <property type="component" value="Chromosome 05"/>
</dbReference>
<evidence type="ECO:0000313" key="10">
    <source>
        <dbReference type="Proteomes" id="UP001295444"/>
    </source>
</evidence>
<dbReference type="InterPro" id="IPR036388">
    <property type="entry name" value="WH-like_DNA-bd_sf"/>
</dbReference>
<evidence type="ECO:0000256" key="4">
    <source>
        <dbReference type="ARBA" id="ARBA00023163"/>
    </source>
</evidence>
<dbReference type="SMART" id="SM00339">
    <property type="entry name" value="FH"/>
    <property type="match status" value="1"/>
</dbReference>
<dbReference type="InterPro" id="IPR050211">
    <property type="entry name" value="FOX_domain-containing"/>
</dbReference>
<evidence type="ECO:0000256" key="2">
    <source>
        <dbReference type="ARBA" id="ARBA00023015"/>
    </source>
</evidence>
<dbReference type="PROSITE" id="PS00658">
    <property type="entry name" value="FORK_HEAD_2"/>
    <property type="match status" value="1"/>
</dbReference>
<keyword evidence="3 6" id="KW-0238">DNA-binding</keyword>
<dbReference type="GO" id="GO:0000978">
    <property type="term" value="F:RNA polymerase II cis-regulatory region sequence-specific DNA binding"/>
    <property type="evidence" value="ECO:0007669"/>
    <property type="project" value="TreeGrafter"/>
</dbReference>
<feature type="DNA-binding region" description="Fork-head" evidence="6">
    <location>
        <begin position="83"/>
        <end position="177"/>
    </location>
</feature>
<feature type="domain" description="Fork-head" evidence="8">
    <location>
        <begin position="83"/>
        <end position="177"/>
    </location>
</feature>
<evidence type="ECO:0000313" key="9">
    <source>
        <dbReference type="EMBL" id="CAH2294073.1"/>
    </source>
</evidence>
<accession>A0AAD1S9J0</accession>
<gene>
    <name evidence="9" type="ORF">PECUL_23A009869</name>
</gene>
<organism evidence="9 10">
    <name type="scientific">Pelobates cultripes</name>
    <name type="common">Western spadefoot toad</name>
    <dbReference type="NCBI Taxonomy" id="61616"/>
    <lineage>
        <taxon>Eukaryota</taxon>
        <taxon>Metazoa</taxon>
        <taxon>Chordata</taxon>
        <taxon>Craniata</taxon>
        <taxon>Vertebrata</taxon>
        <taxon>Euteleostomi</taxon>
        <taxon>Amphibia</taxon>
        <taxon>Batrachia</taxon>
        <taxon>Anura</taxon>
        <taxon>Pelobatoidea</taxon>
        <taxon>Pelobatidae</taxon>
        <taxon>Pelobates</taxon>
    </lineage>
</organism>
<keyword evidence="10" id="KW-1185">Reference proteome</keyword>
<dbReference type="CDD" id="cd20048">
    <property type="entry name" value="FH_FOXD4-like"/>
    <property type="match status" value="1"/>
</dbReference>
<dbReference type="PANTHER" id="PTHR11829:SF402">
    <property type="entry name" value="FORK HEAD DOMAIN-CONTAINING PROTEIN FD3-RELATED"/>
    <property type="match status" value="1"/>
</dbReference>
<feature type="region of interest" description="Disordered" evidence="7">
    <location>
        <begin position="19"/>
        <end position="79"/>
    </location>
</feature>
<proteinExistence type="predicted"/>
<dbReference type="GO" id="GO:0005634">
    <property type="term" value="C:nucleus"/>
    <property type="evidence" value="ECO:0007669"/>
    <property type="project" value="UniProtKB-SubCell"/>
</dbReference>
<dbReference type="GO" id="GO:0009653">
    <property type="term" value="P:anatomical structure morphogenesis"/>
    <property type="evidence" value="ECO:0007669"/>
    <property type="project" value="TreeGrafter"/>
</dbReference>
<keyword evidence="2" id="KW-0805">Transcription regulation</keyword>
<dbReference type="Pfam" id="PF00250">
    <property type="entry name" value="Forkhead"/>
    <property type="match status" value="1"/>
</dbReference>
<dbReference type="PRINTS" id="PR00053">
    <property type="entry name" value="FORKHEAD"/>
</dbReference>
<comment type="subcellular location">
    <subcellularLocation>
        <location evidence="1 6">Nucleus</location>
    </subcellularLocation>
</comment>
<dbReference type="PANTHER" id="PTHR11829">
    <property type="entry name" value="FORKHEAD BOX PROTEIN"/>
    <property type="match status" value="1"/>
</dbReference>
<dbReference type="SUPFAM" id="SSF46785">
    <property type="entry name" value="Winged helix' DNA-binding domain"/>
    <property type="match status" value="1"/>
</dbReference>
<evidence type="ECO:0000256" key="6">
    <source>
        <dbReference type="PROSITE-ProRule" id="PRU00089"/>
    </source>
</evidence>
<dbReference type="InterPro" id="IPR036390">
    <property type="entry name" value="WH_DNA-bd_sf"/>
</dbReference>